<organism evidence="1 2">
    <name type="scientific">Trametes sanguinea</name>
    <dbReference type="NCBI Taxonomy" id="158606"/>
    <lineage>
        <taxon>Eukaryota</taxon>
        <taxon>Fungi</taxon>
        <taxon>Dikarya</taxon>
        <taxon>Basidiomycota</taxon>
        <taxon>Agaricomycotina</taxon>
        <taxon>Agaricomycetes</taxon>
        <taxon>Polyporales</taxon>
        <taxon>Polyporaceae</taxon>
        <taxon>Trametes</taxon>
    </lineage>
</organism>
<protein>
    <submittedName>
        <fullName evidence="1">Uncharacterized protein</fullName>
    </submittedName>
</protein>
<comment type="caution">
    <text evidence="1">The sequence shown here is derived from an EMBL/GenBank/DDBJ whole genome shotgun (WGS) entry which is preliminary data.</text>
</comment>
<proteinExistence type="predicted"/>
<dbReference type="EMBL" id="JANSHE010005882">
    <property type="protein sequence ID" value="KAJ2968938.1"/>
    <property type="molecule type" value="Genomic_DNA"/>
</dbReference>
<gene>
    <name evidence="1" type="ORF">NUW54_g13080</name>
</gene>
<keyword evidence="2" id="KW-1185">Reference proteome</keyword>
<evidence type="ECO:0000313" key="1">
    <source>
        <dbReference type="EMBL" id="KAJ2968938.1"/>
    </source>
</evidence>
<accession>A0ACC1MQE8</accession>
<dbReference type="Proteomes" id="UP001144978">
    <property type="component" value="Unassembled WGS sequence"/>
</dbReference>
<sequence>MGLWISGSLSSTDGIPEVTGTCLEKTRKPFWDTVKNLQDTRPGLTVIIVTTYIAVAADVSQSFSIRPGGKKETLGMILKRGGIPTYTLFVHNIAIVVADEVHNVRKPGVRRTALYNGPIPVALADAVHLARLFDIEGFNDDMVDNLRKAQQLESKKARRQEDALANRMEAVNIRLGAAHESTYGPTKTAMFNFVDFLRRQLARYIIHRTPYSKTKDGKPVQDIPPVVEVPVVVELTEEEMEVQTILAERLCEDGGKDLACPCHTVMHFGLCITATDAPAAIRSGLTVRHSHHTVQTVIGYRC</sequence>
<name>A0ACC1MQE8_9APHY</name>
<evidence type="ECO:0000313" key="2">
    <source>
        <dbReference type="Proteomes" id="UP001144978"/>
    </source>
</evidence>
<reference evidence="1" key="1">
    <citation type="submission" date="2022-08" db="EMBL/GenBank/DDBJ databases">
        <title>Genome Sequence of Pycnoporus sanguineus.</title>
        <authorList>
            <person name="Buettner E."/>
        </authorList>
    </citation>
    <scope>NUCLEOTIDE SEQUENCE</scope>
    <source>
        <strain evidence="1">CG-C14</strain>
    </source>
</reference>